<name>A0AAU8HC61_9ACTN</name>
<sequence>MAAGVMVVGGLMVVGLAGCGGPKPAAGPERAVPVPAGVSSAPVTTADPPPVEIRCDRAGATVSATTVRATRAGVRVRVTGDAPADTYLALQWRGGGNGRPVPSTAEVWTLQAPPGAVRVSCSNAENVTAALTVVDPSGHWRPGTVADQGCSFAGLADWVVRPGAGSTVDAALADLTGHFTELTGRRTAWTELPLGYPDAPDSTWLLSVDGTARLTAVVHRSGSGVTASPDATCVRPGRT</sequence>
<gene>
    <name evidence="2" type="ORF">ABUL08_28155</name>
    <name evidence="1" type="ORF">VK199_28070</name>
</gene>
<accession>A0AAU8HC61</accession>
<dbReference type="RefSeq" id="WP_350933052.1">
    <property type="nucleotide sequence ID" value="NZ_CP157762.1"/>
</dbReference>
<protein>
    <recommendedName>
        <fullName evidence="3">Ig-like domain-containing protein</fullName>
    </recommendedName>
</protein>
<reference evidence="1" key="1">
    <citation type="submission" date="2024-01" db="EMBL/GenBank/DDBJ databases">
        <title>The genome sequence of Micromonospora mangrovi CCTCC AA 2012012.</title>
        <authorList>
            <person name="Gao J."/>
        </authorList>
    </citation>
    <scope>NUCLEOTIDE SEQUENCE</scope>
    <source>
        <strain evidence="1">CCTCC AA 2012012</strain>
    </source>
</reference>
<reference evidence="2" key="2">
    <citation type="submission" date="2024-06" db="EMBL/GenBank/DDBJ databases">
        <title>Micromonospora mangrovi CCTCC AA 2012012 genome sequences.</title>
        <authorList>
            <person name="Gao J."/>
        </authorList>
    </citation>
    <scope>NUCLEOTIDE SEQUENCE</scope>
    <source>
        <strain evidence="2">CCTCC AA 2012012</strain>
    </source>
</reference>
<evidence type="ECO:0000313" key="2">
    <source>
        <dbReference type="EMBL" id="XCH74093.1"/>
    </source>
</evidence>
<dbReference type="AlphaFoldDB" id="A0AAU8HC61"/>
<organism evidence="2">
    <name type="scientific">Micromonospora sp. CCTCC AA 2012012</name>
    <dbReference type="NCBI Taxonomy" id="3111921"/>
    <lineage>
        <taxon>Bacteria</taxon>
        <taxon>Bacillati</taxon>
        <taxon>Actinomycetota</taxon>
        <taxon>Actinomycetes</taxon>
        <taxon>Micromonosporales</taxon>
        <taxon>Micromonosporaceae</taxon>
        <taxon>Micromonospora</taxon>
    </lineage>
</organism>
<evidence type="ECO:0000313" key="1">
    <source>
        <dbReference type="EMBL" id="XBP93395.1"/>
    </source>
</evidence>
<dbReference type="EMBL" id="CP159342">
    <property type="protein sequence ID" value="XCH74093.1"/>
    <property type="molecule type" value="Genomic_DNA"/>
</dbReference>
<proteinExistence type="predicted"/>
<evidence type="ECO:0008006" key="3">
    <source>
        <dbReference type="Google" id="ProtNLM"/>
    </source>
</evidence>
<dbReference type="EMBL" id="CP157762">
    <property type="protein sequence ID" value="XBP93395.1"/>
    <property type="molecule type" value="Genomic_DNA"/>
</dbReference>